<keyword evidence="9" id="KW-0472">Membrane</keyword>
<dbReference type="AlphaFoldDB" id="A0A921HWW5"/>
<dbReference type="InterPro" id="IPR051535">
    <property type="entry name" value="Siderophore_ABC-ATPase"/>
</dbReference>
<keyword evidence="7" id="KW-0408">Iron</keyword>
<keyword evidence="3" id="KW-1003">Cell membrane</keyword>
<evidence type="ECO:0000259" key="10">
    <source>
        <dbReference type="PROSITE" id="PS50893"/>
    </source>
</evidence>
<protein>
    <submittedName>
        <fullName evidence="11">ABC transporter ATP-binding protein</fullName>
    </submittedName>
</protein>
<dbReference type="PANTHER" id="PTHR42771">
    <property type="entry name" value="IRON(3+)-HYDROXAMATE IMPORT ATP-BINDING PROTEIN FHUC"/>
    <property type="match status" value="1"/>
</dbReference>
<dbReference type="InterPro" id="IPR003439">
    <property type="entry name" value="ABC_transporter-like_ATP-bd"/>
</dbReference>
<evidence type="ECO:0000256" key="9">
    <source>
        <dbReference type="ARBA" id="ARBA00023136"/>
    </source>
</evidence>
<feature type="domain" description="ABC transporter" evidence="10">
    <location>
        <begin position="14"/>
        <end position="254"/>
    </location>
</feature>
<dbReference type="InterPro" id="IPR003593">
    <property type="entry name" value="AAA+_ATPase"/>
</dbReference>
<evidence type="ECO:0000313" key="12">
    <source>
        <dbReference type="Proteomes" id="UP000717835"/>
    </source>
</evidence>
<evidence type="ECO:0000256" key="7">
    <source>
        <dbReference type="ARBA" id="ARBA00023004"/>
    </source>
</evidence>
<dbReference type="Proteomes" id="UP000717835">
    <property type="component" value="Unassembled WGS sequence"/>
</dbReference>
<dbReference type="RefSeq" id="WP_072545143.1">
    <property type="nucleotide sequence ID" value="NZ_DYVX01000072.1"/>
</dbReference>
<dbReference type="CDD" id="cd03214">
    <property type="entry name" value="ABC_Iron-Siderophores_B12_Hemin"/>
    <property type="match status" value="1"/>
</dbReference>
<dbReference type="PANTHER" id="PTHR42771:SF2">
    <property type="entry name" value="IRON(3+)-HYDROXAMATE IMPORT ATP-BINDING PROTEIN FHUC"/>
    <property type="match status" value="1"/>
</dbReference>
<dbReference type="InterPro" id="IPR027417">
    <property type="entry name" value="P-loop_NTPase"/>
</dbReference>
<sequence>MNNTAVHTYTRPTVHIEDLSIGYAPKHGVKVVASGISADIYGGELTCLLGANGVGKSTLLRTLSAFQPKMGGSIWLQGKEIGSYTDKQLSRVLSVVLTEKCDVRNMSVFELVSLGRSPYTGFWGTLSKADKEVVERSIGLVGIASLHDRMVDTLSDGERQKVMIAKALAQETPVIYLDEPTAFLDFPSKVEMMQLLHQLSRRTGKTIFLSTHDLELALQIADRIWLMDKTNGVTIGTPEDLALDGSLSGFFARKGIVFDLETGLFRVDNEYTSQIRLVGHGQRYAMVRKALQRDGILANRNVESDIFIETGDLRGDGTFLLHRPDGSPVVLRSIGELLLKVRETLTTGND</sequence>
<evidence type="ECO:0000256" key="2">
    <source>
        <dbReference type="ARBA" id="ARBA00022448"/>
    </source>
</evidence>
<dbReference type="GO" id="GO:0016887">
    <property type="term" value="F:ATP hydrolysis activity"/>
    <property type="evidence" value="ECO:0007669"/>
    <property type="project" value="InterPro"/>
</dbReference>
<comment type="subcellular location">
    <subcellularLocation>
        <location evidence="1">Cell membrane</location>
        <topology evidence="1">Peripheral membrane protein</topology>
    </subcellularLocation>
</comment>
<dbReference type="EMBL" id="DYVX01000072">
    <property type="protein sequence ID" value="HJF92479.1"/>
    <property type="molecule type" value="Genomic_DNA"/>
</dbReference>
<evidence type="ECO:0000256" key="5">
    <source>
        <dbReference type="ARBA" id="ARBA00022741"/>
    </source>
</evidence>
<keyword evidence="6 11" id="KW-0067">ATP-binding</keyword>
<dbReference type="PROSITE" id="PS50893">
    <property type="entry name" value="ABC_TRANSPORTER_2"/>
    <property type="match status" value="1"/>
</dbReference>
<evidence type="ECO:0000256" key="8">
    <source>
        <dbReference type="ARBA" id="ARBA00023065"/>
    </source>
</evidence>
<organism evidence="11 12">
    <name type="scientific">Mediterranea massiliensis</name>
    <dbReference type="NCBI Taxonomy" id="1841865"/>
    <lineage>
        <taxon>Bacteria</taxon>
        <taxon>Pseudomonadati</taxon>
        <taxon>Bacteroidota</taxon>
        <taxon>Bacteroidia</taxon>
        <taxon>Bacteroidales</taxon>
        <taxon>Bacteroidaceae</taxon>
        <taxon>Mediterranea</taxon>
    </lineage>
</organism>
<keyword evidence="4" id="KW-0410">Iron transport</keyword>
<reference evidence="11" key="1">
    <citation type="journal article" date="2021" name="PeerJ">
        <title>Extensive microbial diversity within the chicken gut microbiome revealed by metagenomics and culture.</title>
        <authorList>
            <person name="Gilroy R."/>
            <person name="Ravi A."/>
            <person name="Getino M."/>
            <person name="Pursley I."/>
            <person name="Horton D.L."/>
            <person name="Alikhan N.F."/>
            <person name="Baker D."/>
            <person name="Gharbi K."/>
            <person name="Hall N."/>
            <person name="Watson M."/>
            <person name="Adriaenssens E.M."/>
            <person name="Foster-Nyarko E."/>
            <person name="Jarju S."/>
            <person name="Secka A."/>
            <person name="Antonio M."/>
            <person name="Oren A."/>
            <person name="Chaudhuri R.R."/>
            <person name="La Ragione R."/>
            <person name="Hildebrand F."/>
            <person name="Pallen M.J."/>
        </authorList>
    </citation>
    <scope>NUCLEOTIDE SEQUENCE</scope>
    <source>
        <strain evidence="11">CHK55-1828</strain>
    </source>
</reference>
<name>A0A921HWW5_9BACT</name>
<dbReference type="Pfam" id="PF00005">
    <property type="entry name" value="ABC_tran"/>
    <property type="match status" value="1"/>
</dbReference>
<keyword evidence="8" id="KW-0406">Ion transport</keyword>
<dbReference type="GO" id="GO:0006826">
    <property type="term" value="P:iron ion transport"/>
    <property type="evidence" value="ECO:0007669"/>
    <property type="project" value="UniProtKB-KW"/>
</dbReference>
<proteinExistence type="predicted"/>
<dbReference type="GO" id="GO:0005524">
    <property type="term" value="F:ATP binding"/>
    <property type="evidence" value="ECO:0007669"/>
    <property type="project" value="UniProtKB-KW"/>
</dbReference>
<evidence type="ECO:0000313" key="11">
    <source>
        <dbReference type="EMBL" id="HJF92479.1"/>
    </source>
</evidence>
<evidence type="ECO:0000256" key="4">
    <source>
        <dbReference type="ARBA" id="ARBA00022496"/>
    </source>
</evidence>
<gene>
    <name evidence="11" type="ORF">K8W02_08865</name>
</gene>
<keyword evidence="2" id="KW-0813">Transport</keyword>
<dbReference type="GO" id="GO:0005886">
    <property type="term" value="C:plasma membrane"/>
    <property type="evidence" value="ECO:0007669"/>
    <property type="project" value="UniProtKB-SubCell"/>
</dbReference>
<dbReference type="Gene3D" id="3.40.50.300">
    <property type="entry name" value="P-loop containing nucleotide triphosphate hydrolases"/>
    <property type="match status" value="1"/>
</dbReference>
<evidence type="ECO:0000256" key="1">
    <source>
        <dbReference type="ARBA" id="ARBA00004202"/>
    </source>
</evidence>
<accession>A0A921HWW5</accession>
<reference evidence="11" key="2">
    <citation type="submission" date="2021-09" db="EMBL/GenBank/DDBJ databases">
        <authorList>
            <person name="Gilroy R."/>
        </authorList>
    </citation>
    <scope>NUCLEOTIDE SEQUENCE</scope>
    <source>
        <strain evidence="11">CHK55-1828</strain>
    </source>
</reference>
<keyword evidence="5" id="KW-0547">Nucleotide-binding</keyword>
<dbReference type="SMART" id="SM00382">
    <property type="entry name" value="AAA"/>
    <property type="match status" value="1"/>
</dbReference>
<evidence type="ECO:0000256" key="6">
    <source>
        <dbReference type="ARBA" id="ARBA00022840"/>
    </source>
</evidence>
<dbReference type="SUPFAM" id="SSF52540">
    <property type="entry name" value="P-loop containing nucleoside triphosphate hydrolases"/>
    <property type="match status" value="1"/>
</dbReference>
<comment type="caution">
    <text evidence="11">The sequence shown here is derived from an EMBL/GenBank/DDBJ whole genome shotgun (WGS) entry which is preliminary data.</text>
</comment>
<evidence type="ECO:0000256" key="3">
    <source>
        <dbReference type="ARBA" id="ARBA00022475"/>
    </source>
</evidence>
<dbReference type="OrthoDB" id="9787851at2"/>